<feature type="signal peptide" evidence="2">
    <location>
        <begin position="1"/>
        <end position="22"/>
    </location>
</feature>
<keyword evidence="4" id="KW-0378">Hydrolase</keyword>
<dbReference type="PANTHER" id="PTHR43751">
    <property type="entry name" value="SULFATASE"/>
    <property type="match status" value="1"/>
</dbReference>
<dbReference type="AlphaFoldDB" id="A0A518ERR8"/>
<evidence type="ECO:0000259" key="3">
    <source>
        <dbReference type="Pfam" id="PF00884"/>
    </source>
</evidence>
<accession>A0A518ERR8</accession>
<reference evidence="4 5" key="1">
    <citation type="submission" date="2019-02" db="EMBL/GenBank/DDBJ databases">
        <title>Deep-cultivation of Planctomycetes and their phenomic and genomic characterization uncovers novel biology.</title>
        <authorList>
            <person name="Wiegand S."/>
            <person name="Jogler M."/>
            <person name="Boedeker C."/>
            <person name="Pinto D."/>
            <person name="Vollmers J."/>
            <person name="Rivas-Marin E."/>
            <person name="Kohn T."/>
            <person name="Peeters S.H."/>
            <person name="Heuer A."/>
            <person name="Rast P."/>
            <person name="Oberbeckmann S."/>
            <person name="Bunk B."/>
            <person name="Jeske O."/>
            <person name="Meyerdierks A."/>
            <person name="Storesund J.E."/>
            <person name="Kallscheuer N."/>
            <person name="Luecker S."/>
            <person name="Lage O.M."/>
            <person name="Pohl T."/>
            <person name="Merkel B.J."/>
            <person name="Hornburger P."/>
            <person name="Mueller R.-W."/>
            <person name="Bruemmer F."/>
            <person name="Labrenz M."/>
            <person name="Spormann A.M."/>
            <person name="Op den Camp H."/>
            <person name="Overmann J."/>
            <person name="Amann R."/>
            <person name="Jetten M.S.M."/>
            <person name="Mascher T."/>
            <person name="Medema M.H."/>
            <person name="Devos D.P."/>
            <person name="Kaster A.-K."/>
            <person name="Ovreas L."/>
            <person name="Rohde M."/>
            <person name="Galperin M.Y."/>
            <person name="Jogler C."/>
        </authorList>
    </citation>
    <scope>NUCLEOTIDE SEQUENCE [LARGE SCALE GENOMIC DNA]</scope>
    <source>
        <strain evidence="4 5">Poly30</strain>
    </source>
</reference>
<dbReference type="EC" id="3.1.6.6" evidence="4"/>
<dbReference type="OrthoDB" id="237120at2"/>
<dbReference type="InterPro" id="IPR052701">
    <property type="entry name" value="GAG_Ulvan_Degrading_Sulfatases"/>
</dbReference>
<sequence length="697" mass="75781" precursor="true">MGMLRTLFAPFLLLAASLPLLGGCGGVDEPATSGSDAGVSRAADGASGEPGSERSGAAGDALRPALESAPPLEPLPTVTFADGMLQAVNLYRDARKGVMLTEKGQWLDIGAAEAPKGQTKSRALELRFEVSSAVPVSGEERGLWDPELNGPDLLVSQEGVGGEPLRVETQSSWRTVTLPLEGTDATRVFIAFEKEIDPARPTWISEPWVAFREPSRAKGAEARPRTVLLITSDTHRADHVSALDPSSPVATPYLDSLAGEGAIFTDCFAAINNTNPSHISLMTGLHPRDVKIVNNNTRLSRDADTLAERFNAQGYRCYAALSAFHLFDQLSGLGQGFHRMNAAFPTERDGAETLDLAASWLEDSGDAPVFLWIHLFDVHSPYKIHRDQKEELLSGRPSPYRKEVSLGIEPARVPDWLKNAGIRDPSFVNAMYAGEVRYLDGRLGPFMQTPRTRDAIVAFTADHGEGLGEQSTFWTHFGVLTSTVHVPLILRGPGVPPGTRVKAPTEMLDVGKTLLRMAGAEDEGFPGEDLRELFTHTPPPEPRFALAAHGLCASIESEGWLLQMFLKRAVNRSSGLVHEVGSVGFFRLSDDPHCENNVLLEHFPRAMRMRSALERWLAAAVPMGLHGASDMTREEEAKLAAMGYASGGESLMRWWAPEFTDLEWDKSPWRLAFEGDGAPELLKDALVPDFAPVKDGK</sequence>
<feature type="region of interest" description="Disordered" evidence="1">
    <location>
        <begin position="31"/>
        <end position="61"/>
    </location>
</feature>
<evidence type="ECO:0000313" key="4">
    <source>
        <dbReference type="EMBL" id="QDV06789.1"/>
    </source>
</evidence>
<dbReference type="SUPFAM" id="SSF53649">
    <property type="entry name" value="Alkaline phosphatase-like"/>
    <property type="match status" value="1"/>
</dbReference>
<dbReference type="CDD" id="cd16148">
    <property type="entry name" value="sulfatase_like"/>
    <property type="match status" value="1"/>
</dbReference>
<feature type="domain" description="Sulfatase N-terminal" evidence="3">
    <location>
        <begin position="225"/>
        <end position="519"/>
    </location>
</feature>
<dbReference type="PROSITE" id="PS51257">
    <property type="entry name" value="PROKAR_LIPOPROTEIN"/>
    <property type="match status" value="1"/>
</dbReference>
<dbReference type="Gene3D" id="3.40.720.10">
    <property type="entry name" value="Alkaline Phosphatase, subunit A"/>
    <property type="match status" value="1"/>
</dbReference>
<proteinExistence type="predicted"/>
<keyword evidence="5" id="KW-1185">Reference proteome</keyword>
<evidence type="ECO:0000256" key="1">
    <source>
        <dbReference type="SAM" id="MobiDB-lite"/>
    </source>
</evidence>
<feature type="chain" id="PRO_5021705043" evidence="2">
    <location>
        <begin position="23"/>
        <end position="697"/>
    </location>
</feature>
<dbReference type="InterPro" id="IPR000917">
    <property type="entry name" value="Sulfatase_N"/>
</dbReference>
<dbReference type="Proteomes" id="UP000320390">
    <property type="component" value="Chromosome"/>
</dbReference>
<dbReference type="Pfam" id="PF00884">
    <property type="entry name" value="Sulfatase"/>
    <property type="match status" value="1"/>
</dbReference>
<evidence type="ECO:0000313" key="5">
    <source>
        <dbReference type="Proteomes" id="UP000320390"/>
    </source>
</evidence>
<protein>
    <submittedName>
        <fullName evidence="4">Choline-sulfatase</fullName>
        <ecNumber evidence="4">3.1.6.6</ecNumber>
    </submittedName>
</protein>
<gene>
    <name evidence="4" type="primary">betC_4</name>
    <name evidence="4" type="ORF">Poly30_23040</name>
</gene>
<dbReference type="GO" id="GO:0047753">
    <property type="term" value="F:choline-sulfatase activity"/>
    <property type="evidence" value="ECO:0007669"/>
    <property type="project" value="UniProtKB-EC"/>
</dbReference>
<dbReference type="EMBL" id="CP036434">
    <property type="protein sequence ID" value="QDV06789.1"/>
    <property type="molecule type" value="Genomic_DNA"/>
</dbReference>
<name>A0A518ERR8_9BACT</name>
<evidence type="ECO:0000256" key="2">
    <source>
        <dbReference type="SAM" id="SignalP"/>
    </source>
</evidence>
<organism evidence="4 5">
    <name type="scientific">Saltatorellus ferox</name>
    <dbReference type="NCBI Taxonomy" id="2528018"/>
    <lineage>
        <taxon>Bacteria</taxon>
        <taxon>Pseudomonadati</taxon>
        <taxon>Planctomycetota</taxon>
        <taxon>Planctomycetia</taxon>
        <taxon>Planctomycetia incertae sedis</taxon>
        <taxon>Saltatorellus</taxon>
    </lineage>
</organism>
<dbReference type="InterPro" id="IPR017850">
    <property type="entry name" value="Alkaline_phosphatase_core_sf"/>
</dbReference>
<keyword evidence="2" id="KW-0732">Signal</keyword>
<dbReference type="PANTHER" id="PTHR43751:SF3">
    <property type="entry name" value="SULFATASE N-TERMINAL DOMAIN-CONTAINING PROTEIN"/>
    <property type="match status" value="1"/>
</dbReference>